<gene>
    <name evidence="2" type="ORF">METZ01_LOCUS230812</name>
</gene>
<evidence type="ECO:0000313" key="2">
    <source>
        <dbReference type="EMBL" id="SVB77958.1"/>
    </source>
</evidence>
<dbReference type="InterPro" id="IPR029903">
    <property type="entry name" value="RmlD-like-bd"/>
</dbReference>
<proteinExistence type="predicted"/>
<dbReference type="EMBL" id="UINC01057129">
    <property type="protein sequence ID" value="SVB77958.1"/>
    <property type="molecule type" value="Genomic_DNA"/>
</dbReference>
<dbReference type="Gene3D" id="3.90.25.10">
    <property type="entry name" value="UDP-galactose 4-epimerase, domain 1"/>
    <property type="match status" value="1"/>
</dbReference>
<dbReference type="NCBIfam" id="TIGR01214">
    <property type="entry name" value="rmlD"/>
    <property type="match status" value="1"/>
</dbReference>
<accession>A0A382GS73</accession>
<dbReference type="CDD" id="cd05254">
    <property type="entry name" value="dTDP_HR_like_SDR_e"/>
    <property type="match status" value="1"/>
</dbReference>
<dbReference type="GO" id="GO:0008831">
    <property type="term" value="F:dTDP-4-dehydrorhamnose reductase activity"/>
    <property type="evidence" value="ECO:0007669"/>
    <property type="project" value="TreeGrafter"/>
</dbReference>
<feature type="domain" description="RmlD-like substrate binding" evidence="1">
    <location>
        <begin position="1"/>
        <end position="289"/>
    </location>
</feature>
<organism evidence="2">
    <name type="scientific">marine metagenome</name>
    <dbReference type="NCBI Taxonomy" id="408172"/>
    <lineage>
        <taxon>unclassified sequences</taxon>
        <taxon>metagenomes</taxon>
        <taxon>ecological metagenomes</taxon>
    </lineage>
</organism>
<dbReference type="InterPro" id="IPR005913">
    <property type="entry name" value="dTDP_dehydrorham_reduct"/>
</dbReference>
<evidence type="ECO:0000259" key="1">
    <source>
        <dbReference type="Pfam" id="PF04321"/>
    </source>
</evidence>
<dbReference type="PANTHER" id="PTHR10491:SF4">
    <property type="entry name" value="METHIONINE ADENOSYLTRANSFERASE 2 SUBUNIT BETA"/>
    <property type="match status" value="1"/>
</dbReference>
<protein>
    <recommendedName>
        <fullName evidence="1">RmlD-like substrate binding domain-containing protein</fullName>
    </recommendedName>
</protein>
<dbReference type="Pfam" id="PF04321">
    <property type="entry name" value="RmlD_sub_bind"/>
    <property type="match status" value="1"/>
</dbReference>
<dbReference type="AlphaFoldDB" id="A0A382GS73"/>
<dbReference type="PANTHER" id="PTHR10491">
    <property type="entry name" value="DTDP-4-DEHYDRORHAMNOSE REDUCTASE"/>
    <property type="match status" value="1"/>
</dbReference>
<dbReference type="Gene3D" id="3.40.50.720">
    <property type="entry name" value="NAD(P)-binding Rossmann-like Domain"/>
    <property type="match status" value="1"/>
</dbReference>
<dbReference type="SUPFAM" id="SSF51735">
    <property type="entry name" value="NAD(P)-binding Rossmann-fold domains"/>
    <property type="match status" value="1"/>
</dbReference>
<dbReference type="GO" id="GO:0005829">
    <property type="term" value="C:cytosol"/>
    <property type="evidence" value="ECO:0007669"/>
    <property type="project" value="TreeGrafter"/>
</dbReference>
<dbReference type="GO" id="GO:0019305">
    <property type="term" value="P:dTDP-rhamnose biosynthetic process"/>
    <property type="evidence" value="ECO:0007669"/>
    <property type="project" value="TreeGrafter"/>
</dbReference>
<dbReference type="InterPro" id="IPR036291">
    <property type="entry name" value="NAD(P)-bd_dom_sf"/>
</dbReference>
<reference evidence="2" key="1">
    <citation type="submission" date="2018-05" db="EMBL/GenBank/DDBJ databases">
        <authorList>
            <person name="Lanie J.A."/>
            <person name="Ng W.-L."/>
            <person name="Kazmierczak K.M."/>
            <person name="Andrzejewski T.M."/>
            <person name="Davidsen T.M."/>
            <person name="Wayne K.J."/>
            <person name="Tettelin H."/>
            <person name="Glass J.I."/>
            <person name="Rusch D."/>
            <person name="Podicherti R."/>
            <person name="Tsui H.-C.T."/>
            <person name="Winkler M.E."/>
        </authorList>
    </citation>
    <scope>NUCLEOTIDE SEQUENCE</scope>
</reference>
<name>A0A382GS73_9ZZZZ</name>
<sequence length="298" mass="33443">MRTLVKVVNGQLGKSIKSLVNQQKIGDSFVFATRDQFDLSNPQSVKSYFESYTFDLIINSAAYTSVDGAELNEKEANMVNHLAVKQIAEIALNKNIKLIHISTDFVFDGFKSQPYLESDTAEPLNSYGKTKLAGENAVISIMKFNAIIIRTSWVYSEYGNNFVDTILKLVKNGNELNVVSDQIGTPTYASDLGIAILDIIRSEKFNGQKQESQVYHYANKGVCSWYDFAKEVIQILGSNCIINSIKTEDYPTTAKRPRSSVMSTDKISQEFDLKINFWKNSLKVCMKKLPITCSSNED</sequence>